<reference evidence="2" key="1">
    <citation type="submission" date="2016-03" db="EMBL/GenBank/DDBJ databases">
        <title>Co-evolution between Pasteurellaceae and their hosts.</title>
        <authorList>
            <person name="Hansen M.J."/>
            <person name="Bojesen A.M."/>
            <person name="Planet P."/>
        </authorList>
    </citation>
    <scope>NUCLEOTIDE SEQUENCE</scope>
    <source>
        <strain evidence="2">146/S8/89</strain>
    </source>
</reference>
<accession>A0A9X4PCK3</accession>
<dbReference type="SUPFAM" id="SSF55729">
    <property type="entry name" value="Acyl-CoA N-acyltransferases (Nat)"/>
    <property type="match status" value="1"/>
</dbReference>
<feature type="domain" description="N-acetyltransferase" evidence="1">
    <location>
        <begin position="8"/>
        <end position="165"/>
    </location>
</feature>
<dbReference type="CDD" id="cd04301">
    <property type="entry name" value="NAT_SF"/>
    <property type="match status" value="1"/>
</dbReference>
<dbReference type="Proteomes" id="UP001155500">
    <property type="component" value="Unassembled WGS sequence"/>
</dbReference>
<organism evidence="2 3">
    <name type="scientific">Volucribacter amazonae</name>
    <dbReference type="NCBI Taxonomy" id="256731"/>
    <lineage>
        <taxon>Bacteria</taxon>
        <taxon>Pseudomonadati</taxon>
        <taxon>Pseudomonadota</taxon>
        <taxon>Gammaproteobacteria</taxon>
        <taxon>Pasteurellales</taxon>
        <taxon>Pasteurellaceae</taxon>
        <taxon>Volucribacter</taxon>
    </lineage>
</organism>
<sequence length="165" mass="19245">MKQYWQPIAITEQDLEKVYQLCLSNPNYYQAMKESLTLDKIRHNLTALPPQAKAEDKFYWGYWHNQTLIAVLEGVFHYPTEDCVLIGFFMVDQSWQRQGIGASIIQQFLNQLDKSGISQAILSYPSDSESSRRFWLNCGFTPTGERDEYEDLTLVVMAWGEFKKI</sequence>
<gene>
    <name evidence="2" type="ORF">A6A20_05905</name>
</gene>
<dbReference type="Pfam" id="PF00583">
    <property type="entry name" value="Acetyltransf_1"/>
    <property type="match status" value="1"/>
</dbReference>
<dbReference type="EMBL" id="LWID01000001">
    <property type="protein sequence ID" value="MDG6895164.1"/>
    <property type="molecule type" value="Genomic_DNA"/>
</dbReference>
<keyword evidence="3" id="KW-1185">Reference proteome</keyword>
<dbReference type="Gene3D" id="3.40.630.30">
    <property type="match status" value="1"/>
</dbReference>
<dbReference type="PROSITE" id="PS51186">
    <property type="entry name" value="GNAT"/>
    <property type="match status" value="1"/>
</dbReference>
<protein>
    <recommendedName>
        <fullName evidence="1">N-acetyltransferase domain-containing protein</fullName>
    </recommendedName>
</protein>
<dbReference type="GO" id="GO:0016747">
    <property type="term" value="F:acyltransferase activity, transferring groups other than amino-acyl groups"/>
    <property type="evidence" value="ECO:0007669"/>
    <property type="project" value="InterPro"/>
</dbReference>
<proteinExistence type="predicted"/>
<evidence type="ECO:0000313" key="3">
    <source>
        <dbReference type="Proteomes" id="UP001155500"/>
    </source>
</evidence>
<evidence type="ECO:0000313" key="2">
    <source>
        <dbReference type="EMBL" id="MDG6895164.1"/>
    </source>
</evidence>
<dbReference type="InterPro" id="IPR016181">
    <property type="entry name" value="Acyl_CoA_acyltransferase"/>
</dbReference>
<dbReference type="AlphaFoldDB" id="A0A9X4PCK3"/>
<dbReference type="InterPro" id="IPR000182">
    <property type="entry name" value="GNAT_dom"/>
</dbReference>
<comment type="caution">
    <text evidence="2">The sequence shown here is derived from an EMBL/GenBank/DDBJ whole genome shotgun (WGS) entry which is preliminary data.</text>
</comment>
<name>A0A9X4PCK3_9PAST</name>
<dbReference type="RefSeq" id="WP_279572591.1">
    <property type="nucleotide sequence ID" value="NZ_LWID01000001.1"/>
</dbReference>
<evidence type="ECO:0000259" key="1">
    <source>
        <dbReference type="PROSITE" id="PS51186"/>
    </source>
</evidence>